<dbReference type="Proteomes" id="UP001430377">
    <property type="component" value="Unassembled WGS sequence"/>
</dbReference>
<name>A0AAW4PV12_9EURY</name>
<accession>A0AAW4PV12</accession>
<evidence type="ECO:0000313" key="1">
    <source>
        <dbReference type="EMBL" id="MBX0324365.1"/>
    </source>
</evidence>
<organism evidence="1 2">
    <name type="scientific">Haloarcula rubra</name>
    <dbReference type="NCBI Taxonomy" id="2487747"/>
    <lineage>
        <taxon>Archaea</taxon>
        <taxon>Methanobacteriati</taxon>
        <taxon>Methanobacteriota</taxon>
        <taxon>Stenosarchaea group</taxon>
        <taxon>Halobacteria</taxon>
        <taxon>Halobacteriales</taxon>
        <taxon>Haloarculaceae</taxon>
        <taxon>Haloarcula</taxon>
    </lineage>
</organism>
<protein>
    <recommendedName>
        <fullName evidence="3">Alpha/beta hydrolase</fullName>
    </recommendedName>
</protein>
<proteinExistence type="predicted"/>
<reference evidence="1 2" key="1">
    <citation type="submission" date="2021-06" db="EMBL/GenBank/DDBJ databases">
        <title>Halomicroarcula sp. a new haloarchaeum isolated from saline soil.</title>
        <authorList>
            <person name="Duran-Viseras A."/>
            <person name="Sanchez-Porro C."/>
            <person name="Ventosa A."/>
        </authorList>
    </citation>
    <scope>NUCLEOTIDE SEQUENCE [LARGE SCALE GENOMIC DNA]</scope>
    <source>
        <strain evidence="1 2">F13</strain>
    </source>
</reference>
<dbReference type="EMBL" id="RKLR01000006">
    <property type="protein sequence ID" value="MBX0324365.1"/>
    <property type="molecule type" value="Genomic_DNA"/>
</dbReference>
<dbReference type="InterPro" id="IPR029058">
    <property type="entry name" value="AB_hydrolase_fold"/>
</dbReference>
<keyword evidence="2" id="KW-1185">Reference proteome</keyword>
<evidence type="ECO:0008006" key="3">
    <source>
        <dbReference type="Google" id="ProtNLM"/>
    </source>
</evidence>
<dbReference type="RefSeq" id="WP_220619320.1">
    <property type="nucleotide sequence ID" value="NZ_RKLR01000006.1"/>
</dbReference>
<comment type="caution">
    <text evidence="1">The sequence shown here is derived from an EMBL/GenBank/DDBJ whole genome shotgun (WGS) entry which is preliminary data.</text>
</comment>
<evidence type="ECO:0000313" key="2">
    <source>
        <dbReference type="Proteomes" id="UP001430377"/>
    </source>
</evidence>
<sequence length="108" mass="11802">MNRHAARSTDTVTTGDDSGFLQLASNQRVAHTEYGDPDGAPIVFLHGTPGSRLLARLYANVASEAGVPIKDVRRFVTAIPTAELREVDDADHLRTLLQTVPDVLEEHR</sequence>
<dbReference type="Gene3D" id="3.40.50.1820">
    <property type="entry name" value="alpha/beta hydrolase"/>
    <property type="match status" value="1"/>
</dbReference>
<dbReference type="SUPFAM" id="SSF53474">
    <property type="entry name" value="alpha/beta-Hydrolases"/>
    <property type="match status" value="1"/>
</dbReference>
<dbReference type="AlphaFoldDB" id="A0AAW4PV12"/>
<gene>
    <name evidence="1" type="ORF">EGH21_15145</name>
</gene>